<dbReference type="Gene3D" id="2.130.10.10">
    <property type="entry name" value="YVTN repeat-like/Quinoprotein amine dehydrogenase"/>
    <property type="match status" value="1"/>
</dbReference>
<evidence type="ECO:0000256" key="6">
    <source>
        <dbReference type="SAM" id="MobiDB-lite"/>
    </source>
</evidence>
<organism evidence="7 8">
    <name type="scientific">Opisthorchis felineus</name>
    <dbReference type="NCBI Taxonomy" id="147828"/>
    <lineage>
        <taxon>Eukaryota</taxon>
        <taxon>Metazoa</taxon>
        <taxon>Spiralia</taxon>
        <taxon>Lophotrochozoa</taxon>
        <taxon>Platyhelminthes</taxon>
        <taxon>Trematoda</taxon>
        <taxon>Digenea</taxon>
        <taxon>Opisthorchiida</taxon>
        <taxon>Opisthorchiata</taxon>
        <taxon>Opisthorchiidae</taxon>
        <taxon>Opisthorchis</taxon>
    </lineage>
</organism>
<feature type="region of interest" description="Disordered" evidence="6">
    <location>
        <begin position="21"/>
        <end position="48"/>
    </location>
</feature>
<dbReference type="Proteomes" id="UP000308267">
    <property type="component" value="Unassembled WGS sequence"/>
</dbReference>
<keyword evidence="4" id="KW-0677">Repeat</keyword>
<keyword evidence="3" id="KW-0853">WD repeat</keyword>
<comment type="subcellular location">
    <subcellularLocation>
        <location evidence="1">Nucleus</location>
        <location evidence="1">Nucleolus</location>
    </subcellularLocation>
</comment>
<dbReference type="GO" id="GO:0034388">
    <property type="term" value="C:Pwp2p-containing subcomplex of 90S preribosome"/>
    <property type="evidence" value="ECO:0007669"/>
    <property type="project" value="TreeGrafter"/>
</dbReference>
<keyword evidence="2" id="KW-0698">rRNA processing</keyword>
<keyword evidence="5" id="KW-0539">Nucleus</keyword>
<dbReference type="STRING" id="147828.A0A4V3SFP6"/>
<keyword evidence="8" id="KW-1185">Reference proteome</keyword>
<dbReference type="PANTHER" id="PTHR18359:SF0">
    <property type="entry name" value="U3 SMALL NUCLEOLAR RNA-ASSOCIATED PROTEIN 18 HOMOLOG"/>
    <property type="match status" value="1"/>
</dbReference>
<evidence type="ECO:0000313" key="7">
    <source>
        <dbReference type="EMBL" id="TGZ69214.1"/>
    </source>
</evidence>
<feature type="compositionally biased region" description="Basic residues" evidence="6">
    <location>
        <begin position="24"/>
        <end position="36"/>
    </location>
</feature>
<evidence type="ECO:0000256" key="2">
    <source>
        <dbReference type="ARBA" id="ARBA00022552"/>
    </source>
</evidence>
<proteinExistence type="predicted"/>
<dbReference type="GO" id="GO:0006364">
    <property type="term" value="P:rRNA processing"/>
    <property type="evidence" value="ECO:0007669"/>
    <property type="project" value="UniProtKB-KW"/>
</dbReference>
<dbReference type="GO" id="GO:0032040">
    <property type="term" value="C:small-subunit processome"/>
    <property type="evidence" value="ECO:0007669"/>
    <property type="project" value="TreeGrafter"/>
</dbReference>
<evidence type="ECO:0000256" key="4">
    <source>
        <dbReference type="ARBA" id="ARBA00022737"/>
    </source>
</evidence>
<dbReference type="InterPro" id="IPR036322">
    <property type="entry name" value="WD40_repeat_dom_sf"/>
</dbReference>
<gene>
    <name evidence="7" type="ORF">CRM22_003857</name>
</gene>
<evidence type="ECO:0000313" key="8">
    <source>
        <dbReference type="Proteomes" id="UP000308267"/>
    </source>
</evidence>
<name>A0A4V3SFP6_OPIFE</name>
<protein>
    <submittedName>
        <fullName evidence="7">Uncharacterized protein</fullName>
    </submittedName>
</protein>
<accession>A0A4V3SFP6</accession>
<dbReference type="SUPFAM" id="SSF50978">
    <property type="entry name" value="WD40 repeat-like"/>
    <property type="match status" value="1"/>
</dbReference>
<dbReference type="EMBL" id="SJOL01006165">
    <property type="protein sequence ID" value="TGZ69214.1"/>
    <property type="molecule type" value="Genomic_DNA"/>
</dbReference>
<dbReference type="InterPro" id="IPR015943">
    <property type="entry name" value="WD40/YVTN_repeat-like_dom_sf"/>
</dbReference>
<dbReference type="AlphaFoldDB" id="A0A4V3SFP6"/>
<dbReference type="PANTHER" id="PTHR18359">
    <property type="entry name" value="WD-REPEAT PROTEIN-RELATED"/>
    <property type="match status" value="1"/>
</dbReference>
<evidence type="ECO:0000256" key="3">
    <source>
        <dbReference type="ARBA" id="ARBA00022574"/>
    </source>
</evidence>
<sequence>MLRFKRQTDAFEFQIVNTGAATQSKKRKSTTRKRRNSATLPQSSPKKLLKPVWNDEEDVVSTEFSRPPAVLDINASFRLSGDVTNSNTPCELSDDQLVSCTTKILREEKSTGLPSGKTIAIRRVFDANRERISMRALSAVHFNPVYQMSLTASVDSTLAFFKVDGTENALLRDRVFEKYPLSSAKFTPPGTRVVLTGNRNSFRIYDLETGVETRASPFIGSRSDEILVNCEMSSGHPNIVGLGTTDKQVYLADLRSLEKVAVLRTKGTLQSFTFLDDGTFVHTFDANGFVYVFDLRSRKPQFVHQWCDQACTGGTKIASSVNSSWIACGSDCGFVNVYQMTQTMMSSNPVPDKSIANVQTAIDSMAFHPASEMLCLGSSQMPAAVRLYHLYGHQVFDNFPVCVGRLGKPTSIAFSPGGGYLCVGQSNGRAALYHISHYIDY</sequence>
<evidence type="ECO:0000256" key="1">
    <source>
        <dbReference type="ARBA" id="ARBA00004604"/>
    </source>
</evidence>
<dbReference type="InterPro" id="IPR045161">
    <property type="entry name" value="Utp18"/>
</dbReference>
<evidence type="ECO:0000256" key="5">
    <source>
        <dbReference type="ARBA" id="ARBA00023242"/>
    </source>
</evidence>
<comment type="caution">
    <text evidence="7">The sequence shown here is derived from an EMBL/GenBank/DDBJ whole genome shotgun (WGS) entry which is preliminary data.</text>
</comment>
<dbReference type="OrthoDB" id="1935146at2759"/>
<reference evidence="7 8" key="1">
    <citation type="journal article" date="2019" name="BMC Genomics">
        <title>New insights from Opisthorchis felineus genome: update on genomics of the epidemiologically important liver flukes.</title>
        <authorList>
            <person name="Ershov N.I."/>
            <person name="Mordvinov V.A."/>
            <person name="Prokhortchouk E.B."/>
            <person name="Pakharukova M.Y."/>
            <person name="Gunbin K.V."/>
            <person name="Ustyantsev K."/>
            <person name="Genaev M.A."/>
            <person name="Blinov A.G."/>
            <person name="Mazur A."/>
            <person name="Boulygina E."/>
            <person name="Tsygankova S."/>
            <person name="Khrameeva E."/>
            <person name="Chekanov N."/>
            <person name="Fan G."/>
            <person name="Xiao A."/>
            <person name="Zhang H."/>
            <person name="Xu X."/>
            <person name="Yang H."/>
            <person name="Solovyev V."/>
            <person name="Lee S.M."/>
            <person name="Liu X."/>
            <person name="Afonnikov D.A."/>
            <person name="Skryabin K.G."/>
        </authorList>
    </citation>
    <scope>NUCLEOTIDE SEQUENCE [LARGE SCALE GENOMIC DNA]</scope>
    <source>
        <strain evidence="7">AK-0245</strain>
        <tissue evidence="7">Whole organism</tissue>
    </source>
</reference>